<dbReference type="InterPro" id="IPR043129">
    <property type="entry name" value="ATPase_NBD"/>
</dbReference>
<feature type="binding site" evidence="6">
    <location>
        <position position="185"/>
    </location>
    <ligand>
        <name>substrate</name>
    </ligand>
</feature>
<feature type="binding site" evidence="6">
    <location>
        <position position="311"/>
    </location>
    <ligand>
        <name>Fe cation</name>
        <dbReference type="ChEBI" id="CHEBI:24875"/>
    </ligand>
</feature>
<keyword evidence="6" id="KW-0408">Iron</keyword>
<comment type="cofactor">
    <cofactor evidence="6">
        <name>Fe(2+)</name>
        <dbReference type="ChEBI" id="CHEBI:29033"/>
    </cofactor>
    <text evidence="6">Binds 1 Fe(2+) ion per subunit.</text>
</comment>
<dbReference type="Pfam" id="PF00814">
    <property type="entry name" value="TsaD"/>
    <property type="match status" value="1"/>
</dbReference>
<dbReference type="HAMAP" id="MF_01445">
    <property type="entry name" value="TsaD"/>
    <property type="match status" value="1"/>
</dbReference>
<dbReference type="NCBIfam" id="TIGR03723">
    <property type="entry name" value="T6A_TsaD_YgjD"/>
    <property type="match status" value="1"/>
</dbReference>
<evidence type="ECO:0000313" key="8">
    <source>
        <dbReference type="EMBL" id="PJA21853.1"/>
    </source>
</evidence>
<gene>
    <name evidence="6 8" type="primary">tsaD</name>
    <name evidence="8" type="ORF">COX59_03705</name>
</gene>
<dbReference type="NCBIfam" id="TIGR00329">
    <property type="entry name" value="gcp_kae1"/>
    <property type="match status" value="1"/>
</dbReference>
<keyword evidence="6" id="KW-0963">Cytoplasm</keyword>
<dbReference type="Gene3D" id="3.30.420.40">
    <property type="match status" value="2"/>
</dbReference>
<dbReference type="GO" id="GO:0061711">
    <property type="term" value="F:tRNA N(6)-L-threonylcarbamoyladenine synthase activity"/>
    <property type="evidence" value="ECO:0007669"/>
    <property type="project" value="UniProtKB-EC"/>
</dbReference>
<name>A0A2M7W5M3_9BACT</name>
<dbReference type="AlphaFoldDB" id="A0A2M7W5M3"/>
<dbReference type="PRINTS" id="PR00789">
    <property type="entry name" value="OSIALOPTASE"/>
</dbReference>
<evidence type="ECO:0000256" key="2">
    <source>
        <dbReference type="ARBA" id="ARBA00022694"/>
    </source>
</evidence>
<keyword evidence="3 6" id="KW-0479">Metal-binding</keyword>
<evidence type="ECO:0000259" key="7">
    <source>
        <dbReference type="Pfam" id="PF00814"/>
    </source>
</evidence>
<dbReference type="FunFam" id="3.30.420.40:FF:000012">
    <property type="entry name" value="tRNA N6-adenosine threonylcarbamoyltransferase"/>
    <property type="match status" value="1"/>
</dbReference>
<evidence type="ECO:0000256" key="3">
    <source>
        <dbReference type="ARBA" id="ARBA00022723"/>
    </source>
</evidence>
<feature type="binding site" evidence="6">
    <location>
        <position position="284"/>
    </location>
    <ligand>
        <name>substrate</name>
    </ligand>
</feature>
<feature type="binding site" evidence="6">
    <location>
        <position position="181"/>
    </location>
    <ligand>
        <name>substrate</name>
    </ligand>
</feature>
<feature type="binding site" evidence="6">
    <location>
        <position position="115"/>
    </location>
    <ligand>
        <name>Fe cation</name>
        <dbReference type="ChEBI" id="CHEBI:24875"/>
    </ligand>
</feature>
<keyword evidence="4 6" id="KW-0012">Acyltransferase</keyword>
<sequence length="344" mass="37567">MRQPIILAIDTSCDETCAAVTQGRKVLSNVIASQINIHAKYGGVVPHLAKRAHEAKIGFVVRDGMTRSHLVTPDAVAVTVGPGLAPALEIGINYAKKLAQEWHKPLIAINHMEGHLLSSLINMEGSDPSMFISLLVSGGHTQLVFAKKIGHYQLLGQTLDDAAGEALDKLAKMLKLGYPGGPIVEELAKKGNPDSIKLPVPMQYSKDLNFSFSGLKTAAMYLIKTHDKNTSEVGTSFTSEVNFTTNLCAAFQQAIAVSLTTKLKKAIDQYQPRVILLGGGVFSNLYLRRRVRLTARPLPVFVPYAKKLFTDNAAMIGVAAYWHFLKKDFVKDIDSLDRQPSLNF</sequence>
<evidence type="ECO:0000256" key="1">
    <source>
        <dbReference type="ARBA" id="ARBA00022679"/>
    </source>
</evidence>
<dbReference type="GO" id="GO:0002949">
    <property type="term" value="P:tRNA threonylcarbamoyladenosine modification"/>
    <property type="evidence" value="ECO:0007669"/>
    <property type="project" value="UniProtKB-UniRule"/>
</dbReference>
<dbReference type="InterPro" id="IPR000905">
    <property type="entry name" value="Gcp-like_dom"/>
</dbReference>
<dbReference type="PANTHER" id="PTHR11735">
    <property type="entry name" value="TRNA N6-ADENOSINE THREONYLCARBAMOYLTRANSFERASE"/>
    <property type="match status" value="1"/>
</dbReference>
<proteinExistence type="inferred from homology"/>
<accession>A0A2M7W5M3</accession>
<feature type="binding site" evidence="6">
    <location>
        <begin position="135"/>
        <end position="139"/>
    </location>
    <ligand>
        <name>substrate</name>
    </ligand>
</feature>
<dbReference type="GO" id="GO:0005506">
    <property type="term" value="F:iron ion binding"/>
    <property type="evidence" value="ECO:0007669"/>
    <property type="project" value="UniProtKB-UniRule"/>
</dbReference>
<feature type="domain" description="Gcp-like" evidence="7">
    <location>
        <begin position="25"/>
        <end position="317"/>
    </location>
</feature>
<dbReference type="EMBL" id="PFQG01000138">
    <property type="protein sequence ID" value="PJA21853.1"/>
    <property type="molecule type" value="Genomic_DNA"/>
</dbReference>
<dbReference type="Proteomes" id="UP000228627">
    <property type="component" value="Unassembled WGS sequence"/>
</dbReference>
<reference evidence="9" key="1">
    <citation type="submission" date="2017-09" db="EMBL/GenBank/DDBJ databases">
        <title>Depth-based differentiation of microbial function through sediment-hosted aquifers and enrichment of novel symbionts in the deep terrestrial subsurface.</title>
        <authorList>
            <person name="Probst A.J."/>
            <person name="Ladd B."/>
            <person name="Jarett J.K."/>
            <person name="Geller-Mcgrath D.E."/>
            <person name="Sieber C.M.K."/>
            <person name="Emerson J.B."/>
            <person name="Anantharaman K."/>
            <person name="Thomas B.C."/>
            <person name="Malmstrom R."/>
            <person name="Stieglmeier M."/>
            <person name="Klingl A."/>
            <person name="Woyke T."/>
            <person name="Ryan C.M."/>
            <person name="Banfield J.F."/>
        </authorList>
    </citation>
    <scope>NUCLEOTIDE SEQUENCE [LARGE SCALE GENOMIC DNA]</scope>
</reference>
<keyword evidence="2 6" id="KW-0819">tRNA processing</keyword>
<dbReference type="SUPFAM" id="SSF53067">
    <property type="entry name" value="Actin-like ATPase domain"/>
    <property type="match status" value="2"/>
</dbReference>
<protein>
    <recommendedName>
        <fullName evidence="6">tRNA N6-adenosine threonylcarbamoyltransferase</fullName>
        <ecNumber evidence="6">2.3.1.234</ecNumber>
    </recommendedName>
    <alternativeName>
        <fullName evidence="6">N6-L-threonylcarbamoyladenine synthase</fullName>
        <shortName evidence="6">t(6)A synthase</shortName>
    </alternativeName>
    <alternativeName>
        <fullName evidence="6">t(6)A37 threonylcarbamoyladenosine biosynthesis protein TsaD</fullName>
    </alternativeName>
    <alternativeName>
        <fullName evidence="6">tRNA threonylcarbamoyladenosine biosynthesis protein TsaD</fullName>
    </alternativeName>
</protein>
<evidence type="ECO:0000256" key="4">
    <source>
        <dbReference type="ARBA" id="ARBA00023315"/>
    </source>
</evidence>
<dbReference type="EC" id="2.3.1.234" evidence="6"/>
<dbReference type="GO" id="GO:0005737">
    <property type="term" value="C:cytoplasm"/>
    <property type="evidence" value="ECO:0007669"/>
    <property type="project" value="UniProtKB-SubCell"/>
</dbReference>
<evidence type="ECO:0000256" key="6">
    <source>
        <dbReference type="HAMAP-Rule" id="MF_01445"/>
    </source>
</evidence>
<feature type="binding site" evidence="6">
    <location>
        <position position="168"/>
    </location>
    <ligand>
        <name>substrate</name>
    </ligand>
</feature>
<comment type="function">
    <text evidence="6">Required for the formation of a threonylcarbamoyl group on adenosine at position 37 (t(6)A37) in tRNAs that read codons beginning with adenine. Is involved in the transfer of the threonylcarbamoyl moiety of threonylcarbamoyl-AMP (TC-AMP) to the N6 group of A37, together with TsaE and TsaB. TsaD likely plays a direct catalytic role in this reaction.</text>
</comment>
<dbReference type="InterPro" id="IPR017861">
    <property type="entry name" value="KAE1/TsaD"/>
</dbReference>
<comment type="similarity">
    <text evidence="6">Belongs to the KAE1 / TsaD family.</text>
</comment>
<comment type="caution">
    <text evidence="8">The sequence shown here is derived from an EMBL/GenBank/DDBJ whole genome shotgun (WGS) entry which is preliminary data.</text>
</comment>
<dbReference type="PANTHER" id="PTHR11735:SF6">
    <property type="entry name" value="TRNA N6-ADENOSINE THREONYLCARBAMOYLTRANSFERASE, MITOCHONDRIAL"/>
    <property type="match status" value="1"/>
</dbReference>
<keyword evidence="1 6" id="KW-0808">Transferase</keyword>
<comment type="catalytic activity">
    <reaction evidence="5 6">
        <text>L-threonylcarbamoyladenylate + adenosine(37) in tRNA = N(6)-L-threonylcarbamoyladenosine(37) in tRNA + AMP + H(+)</text>
        <dbReference type="Rhea" id="RHEA:37059"/>
        <dbReference type="Rhea" id="RHEA-COMP:10162"/>
        <dbReference type="Rhea" id="RHEA-COMP:10163"/>
        <dbReference type="ChEBI" id="CHEBI:15378"/>
        <dbReference type="ChEBI" id="CHEBI:73682"/>
        <dbReference type="ChEBI" id="CHEBI:74411"/>
        <dbReference type="ChEBI" id="CHEBI:74418"/>
        <dbReference type="ChEBI" id="CHEBI:456215"/>
        <dbReference type="EC" id="2.3.1.234"/>
    </reaction>
</comment>
<evidence type="ECO:0000256" key="5">
    <source>
        <dbReference type="ARBA" id="ARBA00048117"/>
    </source>
</evidence>
<organism evidence="8 9">
    <name type="scientific">Candidatus Beckwithbacteria bacterium CG_4_10_14_0_2_um_filter_47_25</name>
    <dbReference type="NCBI Taxonomy" id="1974493"/>
    <lineage>
        <taxon>Bacteria</taxon>
        <taxon>Candidatus Beckwithiibacteriota</taxon>
    </lineage>
</organism>
<evidence type="ECO:0000313" key="9">
    <source>
        <dbReference type="Proteomes" id="UP000228627"/>
    </source>
</evidence>
<comment type="subcellular location">
    <subcellularLocation>
        <location evidence="6">Cytoplasm</location>
    </subcellularLocation>
</comment>
<feature type="binding site" evidence="6">
    <location>
        <position position="111"/>
    </location>
    <ligand>
        <name>Fe cation</name>
        <dbReference type="ChEBI" id="CHEBI:24875"/>
    </ligand>
</feature>
<dbReference type="InterPro" id="IPR022450">
    <property type="entry name" value="TsaD"/>
</dbReference>